<dbReference type="PANTHER" id="PTHR40465">
    <property type="entry name" value="CHROMOSOME 1, WHOLE GENOME SHOTGUN SEQUENCE"/>
    <property type="match status" value="1"/>
</dbReference>
<keyword evidence="2" id="KW-0472">Membrane</keyword>
<dbReference type="OrthoDB" id="3263055at2759"/>
<evidence type="ECO:0000256" key="1">
    <source>
        <dbReference type="SAM" id="MobiDB-lite"/>
    </source>
</evidence>
<evidence type="ECO:0000313" key="4">
    <source>
        <dbReference type="EMBL" id="KAF5391194.1"/>
    </source>
</evidence>
<dbReference type="Proteomes" id="UP000518752">
    <property type="component" value="Unassembled WGS sequence"/>
</dbReference>
<reference evidence="4 5" key="1">
    <citation type="journal article" date="2020" name="ISME J.">
        <title>Uncovering the hidden diversity of litter-decomposition mechanisms in mushroom-forming fungi.</title>
        <authorList>
            <person name="Floudas D."/>
            <person name="Bentzer J."/>
            <person name="Ahren D."/>
            <person name="Johansson T."/>
            <person name="Persson P."/>
            <person name="Tunlid A."/>
        </authorList>
    </citation>
    <scope>NUCLEOTIDE SEQUENCE [LARGE SCALE GENOMIC DNA]</scope>
    <source>
        <strain evidence="4 5">CBS 406.79</strain>
    </source>
</reference>
<feature type="domain" description="DUF6534" evidence="3">
    <location>
        <begin position="213"/>
        <end position="298"/>
    </location>
</feature>
<feature type="compositionally biased region" description="Basic and acidic residues" evidence="1">
    <location>
        <begin position="346"/>
        <end position="357"/>
    </location>
</feature>
<feature type="transmembrane region" description="Helical" evidence="2">
    <location>
        <begin position="241"/>
        <end position="268"/>
    </location>
</feature>
<comment type="caution">
    <text evidence="4">The sequence shown here is derived from an EMBL/GenBank/DDBJ whole genome shotgun (WGS) entry which is preliminary data.</text>
</comment>
<feature type="transmembrane region" description="Helical" evidence="2">
    <location>
        <begin position="274"/>
        <end position="295"/>
    </location>
</feature>
<dbReference type="AlphaFoldDB" id="A0A8H5MES5"/>
<sequence>MTLAATIDNTMGAMFIGVLIAGILYGGKYFTWMRTFSGAPNCIAFHVAACIQAWYYYMHQKDRWPLRAVVGAVMICDTLHQALIAHTVYHYLVSNYANPPELANTVWSLLAEVLVNAVTTVLVQRQVFIISLFPLVWQLSNGNIWISVPAGLLVVAEFVCTFIFSIIGYVFFAMMNSDIEAKLAPTSSLTRVKTYADLARLLTGLSIAVNVLAAAGDTYIAALLTVLLNSSRTGFSKSNSIINKLIIFAVNTGALTSLCAIASMISILSAPNTFIYISFFFCMGRLYANSLLATLNVRTLLRKSGGSAQASAETSSIPLSNYNTSVFQAQSQGAISVKIDTRREFMTDPEQKQHPDSLRSQMDLS</sequence>
<feature type="transmembrane region" description="Helical" evidence="2">
    <location>
        <begin position="207"/>
        <end position="229"/>
    </location>
</feature>
<dbReference type="PANTHER" id="PTHR40465:SF1">
    <property type="entry name" value="DUF6534 DOMAIN-CONTAINING PROTEIN"/>
    <property type="match status" value="1"/>
</dbReference>
<evidence type="ECO:0000313" key="5">
    <source>
        <dbReference type="Proteomes" id="UP000518752"/>
    </source>
</evidence>
<keyword evidence="2" id="KW-1133">Transmembrane helix</keyword>
<dbReference type="InterPro" id="IPR045339">
    <property type="entry name" value="DUF6534"/>
</dbReference>
<feature type="transmembrane region" description="Helical" evidence="2">
    <location>
        <begin position="12"/>
        <end position="32"/>
    </location>
</feature>
<proteinExistence type="predicted"/>
<gene>
    <name evidence="4" type="ORF">D9757_003147</name>
</gene>
<feature type="region of interest" description="Disordered" evidence="1">
    <location>
        <begin position="346"/>
        <end position="365"/>
    </location>
</feature>
<evidence type="ECO:0000256" key="2">
    <source>
        <dbReference type="SAM" id="Phobius"/>
    </source>
</evidence>
<keyword evidence="5" id="KW-1185">Reference proteome</keyword>
<dbReference type="Pfam" id="PF20152">
    <property type="entry name" value="DUF6534"/>
    <property type="match status" value="1"/>
</dbReference>
<dbReference type="EMBL" id="JAACJN010000011">
    <property type="protein sequence ID" value="KAF5391194.1"/>
    <property type="molecule type" value="Genomic_DNA"/>
</dbReference>
<name>A0A8H5MES5_9AGAR</name>
<feature type="transmembrane region" description="Helical" evidence="2">
    <location>
        <begin position="144"/>
        <end position="172"/>
    </location>
</feature>
<organism evidence="4 5">
    <name type="scientific">Collybiopsis confluens</name>
    <dbReference type="NCBI Taxonomy" id="2823264"/>
    <lineage>
        <taxon>Eukaryota</taxon>
        <taxon>Fungi</taxon>
        <taxon>Dikarya</taxon>
        <taxon>Basidiomycota</taxon>
        <taxon>Agaricomycotina</taxon>
        <taxon>Agaricomycetes</taxon>
        <taxon>Agaricomycetidae</taxon>
        <taxon>Agaricales</taxon>
        <taxon>Marasmiineae</taxon>
        <taxon>Omphalotaceae</taxon>
        <taxon>Collybiopsis</taxon>
    </lineage>
</organism>
<accession>A0A8H5MES5</accession>
<evidence type="ECO:0000259" key="3">
    <source>
        <dbReference type="Pfam" id="PF20152"/>
    </source>
</evidence>
<protein>
    <recommendedName>
        <fullName evidence="3">DUF6534 domain-containing protein</fullName>
    </recommendedName>
</protein>
<keyword evidence="2" id="KW-0812">Transmembrane</keyword>